<dbReference type="PANTHER" id="PTHR30244">
    <property type="entry name" value="TRANSAMINASE"/>
    <property type="match status" value="1"/>
</dbReference>
<evidence type="ECO:0000256" key="1">
    <source>
        <dbReference type="ARBA" id="ARBA00037999"/>
    </source>
</evidence>
<evidence type="ECO:0000256" key="4">
    <source>
        <dbReference type="RuleBase" id="RU004508"/>
    </source>
</evidence>
<proteinExistence type="inferred from homology"/>
<dbReference type="InterPro" id="IPR015422">
    <property type="entry name" value="PyrdxlP-dep_Trfase_small"/>
</dbReference>
<feature type="active site" description="Proton acceptor" evidence="2">
    <location>
        <position position="192"/>
    </location>
</feature>
<dbReference type="EMBL" id="CP000245">
    <property type="protein sequence ID" value="AEG93830.1"/>
    <property type="molecule type" value="Genomic_DNA"/>
</dbReference>
<dbReference type="InterPro" id="IPR015424">
    <property type="entry name" value="PyrdxlP-dep_Trfase"/>
</dbReference>
<dbReference type="STRING" id="365046.Rta_27280"/>
<dbReference type="GO" id="GO:0000271">
    <property type="term" value="P:polysaccharide biosynthetic process"/>
    <property type="evidence" value="ECO:0007669"/>
    <property type="project" value="TreeGrafter"/>
</dbReference>
<dbReference type="Pfam" id="PF01041">
    <property type="entry name" value="DegT_DnrJ_EryC1"/>
    <property type="match status" value="1"/>
</dbReference>
<dbReference type="PATRIC" id="fig|365046.3.peg.2789"/>
<accession>F5Y4I3</accession>
<dbReference type="InterPro" id="IPR000653">
    <property type="entry name" value="DegT/StrS_aminotransferase"/>
</dbReference>
<organism evidence="5 6">
    <name type="scientific">Ramlibacter tataouinensis (strain ATCC BAA-407 / DSM 14655 / LMG 21543 / TTB310)</name>
    <dbReference type="NCBI Taxonomy" id="365046"/>
    <lineage>
        <taxon>Bacteria</taxon>
        <taxon>Pseudomonadati</taxon>
        <taxon>Pseudomonadota</taxon>
        <taxon>Betaproteobacteria</taxon>
        <taxon>Burkholderiales</taxon>
        <taxon>Comamonadaceae</taxon>
        <taxon>Ramlibacter</taxon>
    </lineage>
</organism>
<dbReference type="Gene3D" id="3.90.1150.10">
    <property type="entry name" value="Aspartate Aminotransferase, domain 1"/>
    <property type="match status" value="1"/>
</dbReference>
<dbReference type="eggNOG" id="COG0399">
    <property type="taxonomic scope" value="Bacteria"/>
</dbReference>
<dbReference type="Proteomes" id="UP000008385">
    <property type="component" value="Chromosome"/>
</dbReference>
<dbReference type="PANTHER" id="PTHR30244:SF34">
    <property type="entry name" value="DTDP-4-AMINO-4,6-DIDEOXYGALACTOSE TRANSAMINASE"/>
    <property type="match status" value="1"/>
</dbReference>
<evidence type="ECO:0000256" key="2">
    <source>
        <dbReference type="PIRSR" id="PIRSR000390-1"/>
    </source>
</evidence>
<protein>
    <submittedName>
        <fullName evidence="5">Polymyxin resistance protein pmrH</fullName>
    </submittedName>
</protein>
<name>F5Y4I3_RAMTT</name>
<dbReference type="RefSeq" id="WP_013902061.1">
    <property type="nucleotide sequence ID" value="NC_015677.1"/>
</dbReference>
<keyword evidence="3 4" id="KW-0663">Pyridoxal phosphate</keyword>
<evidence type="ECO:0000313" key="5">
    <source>
        <dbReference type="EMBL" id="AEG93830.1"/>
    </source>
</evidence>
<keyword evidence="6" id="KW-1185">Reference proteome</keyword>
<comment type="similarity">
    <text evidence="1 4">Belongs to the DegT/DnrJ/EryC1 family.</text>
</comment>
<evidence type="ECO:0000313" key="6">
    <source>
        <dbReference type="Proteomes" id="UP000008385"/>
    </source>
</evidence>
<sequence>MPARPMDLTAQEPIPEQGVQAALALMASGKLHRYGEAGAAPAEAAQLEAEFARELGVRYGVGMNSCGSTMFVALKALGVGPGDAVLSNCFTLAPVPGAVAHAGALLVLVDVTDDLTIDLDDLERKAASGVARVLLLSHMRGHICDMERLMAICDRHGVAVVEDCAHTMGAGWAGRLTGTWGRVGCFSVQSYKHANGGEGGLLVTNDDDIAARAILFSGSYMHWRAHAVRPADEVFERWKYLTPNFSLRMSNLVAAIVRPQLGVALADRCRRWNQRHDWLAAGLGALPGVRLPRRPRQEQYVQSSIQFLLPGFTGEQMTRFTEAAAAGGVNVKWFGASEPVGFTSAWSHWRYAELDQALPNAARVLAGLCDVRIPLSLSRADCDAIVAAIGEALQACR</sequence>
<feature type="modified residue" description="N6-(pyridoxal phosphate)lysine" evidence="3">
    <location>
        <position position="192"/>
    </location>
</feature>
<evidence type="ECO:0000256" key="3">
    <source>
        <dbReference type="PIRSR" id="PIRSR000390-2"/>
    </source>
</evidence>
<dbReference type="SUPFAM" id="SSF53383">
    <property type="entry name" value="PLP-dependent transferases"/>
    <property type="match status" value="1"/>
</dbReference>
<dbReference type="GO" id="GO:0030170">
    <property type="term" value="F:pyridoxal phosphate binding"/>
    <property type="evidence" value="ECO:0007669"/>
    <property type="project" value="TreeGrafter"/>
</dbReference>
<gene>
    <name evidence="5" type="ordered locus">Rta_27280</name>
</gene>
<dbReference type="Gene3D" id="3.40.640.10">
    <property type="entry name" value="Type I PLP-dependent aspartate aminotransferase-like (Major domain)"/>
    <property type="match status" value="1"/>
</dbReference>
<dbReference type="KEGG" id="rta:Rta_27280"/>
<dbReference type="AlphaFoldDB" id="F5Y4I3"/>
<dbReference type="GO" id="GO:0008483">
    <property type="term" value="F:transaminase activity"/>
    <property type="evidence" value="ECO:0007669"/>
    <property type="project" value="TreeGrafter"/>
</dbReference>
<reference evidence="6" key="1">
    <citation type="submission" date="2006-01" db="EMBL/GenBank/DDBJ databases">
        <title>Genome of the cyst-dividing bacterium Ramlibacter tataouinensis.</title>
        <authorList>
            <person name="Barakat M."/>
            <person name="Ortet P."/>
            <person name="De Luca G."/>
            <person name="Jourlin-Castelli C."/>
            <person name="Ansaldi M."/>
            <person name="Py B."/>
            <person name="Fichant G."/>
            <person name="Coutinho P."/>
            <person name="Voulhoux R."/>
            <person name="Bastien O."/>
            <person name="Roy S."/>
            <person name="Marechal E."/>
            <person name="Henrissat B."/>
            <person name="Quentin Y."/>
            <person name="Noirot P."/>
            <person name="Filloux A."/>
            <person name="Mejean V."/>
            <person name="DuBow M."/>
            <person name="Barras F."/>
            <person name="Heulin T."/>
        </authorList>
    </citation>
    <scope>NUCLEOTIDE SEQUENCE [LARGE SCALE GENOMIC DNA]</scope>
    <source>
        <strain evidence="6">ATCC BAA-407 / DSM 14655 / LMG 21543 / TTB310</strain>
    </source>
</reference>
<dbReference type="HOGENOM" id="CLU_033332_7_2_4"/>
<reference evidence="5 6" key="2">
    <citation type="journal article" date="2011" name="PLoS ONE">
        <title>The Cyst-Dividing Bacterium Ramlibacter tataouinensis TTB310 Genome Reveals a Well-Stocked Toolbox for Adaptation to a Desert Environment.</title>
        <authorList>
            <person name="De Luca G."/>
            <person name="Barakat M."/>
            <person name="Ortet P."/>
            <person name="Fochesato S."/>
            <person name="Jourlin-Castelli C."/>
            <person name="Ansaldi M."/>
            <person name="Py B."/>
            <person name="Fichant G."/>
            <person name="Coutinho P.M."/>
            <person name="Voulhoux R."/>
            <person name="Bastien O."/>
            <person name="Marechal E."/>
            <person name="Henrissat B."/>
            <person name="Quentin Y."/>
            <person name="Noirot P."/>
            <person name="Filloux A."/>
            <person name="Mejean V."/>
            <person name="Dubow M.S."/>
            <person name="Barras F."/>
            <person name="Barbe V."/>
            <person name="Weissenbach J."/>
            <person name="Mihalcescu I."/>
            <person name="Vermeglio A."/>
            <person name="Achouak W."/>
            <person name="Heulin T."/>
        </authorList>
    </citation>
    <scope>NUCLEOTIDE SEQUENCE [LARGE SCALE GENOMIC DNA]</scope>
    <source>
        <strain evidence="6">ATCC BAA-407 / DSM 14655 / LMG 21543 / TTB310</strain>
    </source>
</reference>
<dbReference type="PIRSF" id="PIRSF000390">
    <property type="entry name" value="PLP_StrS"/>
    <property type="match status" value="1"/>
</dbReference>
<dbReference type="InterPro" id="IPR015421">
    <property type="entry name" value="PyrdxlP-dep_Trfase_major"/>
</dbReference>